<dbReference type="InterPro" id="IPR050563">
    <property type="entry name" value="4-hydroxybenzoyl-CoA_TE"/>
</dbReference>
<evidence type="ECO:0000313" key="4">
    <source>
        <dbReference type="EMBL" id="HGU58829.1"/>
    </source>
</evidence>
<reference evidence="3" key="1">
    <citation type="journal article" date="2020" name="mSystems">
        <title>Genome- and Community-Level Interaction Insights into Carbon Utilization and Element Cycling Functions of Hydrothermarchaeota in Hydrothermal Sediment.</title>
        <authorList>
            <person name="Zhou Z."/>
            <person name="Liu Y."/>
            <person name="Xu W."/>
            <person name="Pan J."/>
            <person name="Luo Z.H."/>
            <person name="Li M."/>
        </authorList>
    </citation>
    <scope>NUCLEOTIDE SEQUENCE [LARGE SCALE GENOMIC DNA]</scope>
    <source>
        <strain evidence="5">SpSt-10</strain>
        <strain evidence="4">SpSt-62</strain>
        <strain evidence="3">SpSt-97</strain>
    </source>
</reference>
<evidence type="ECO:0000313" key="3">
    <source>
        <dbReference type="EMBL" id="HGE66050.1"/>
    </source>
</evidence>
<gene>
    <name evidence="5" type="ORF">ENL48_01650</name>
    <name evidence="4" type="ORF">ENT89_01200</name>
    <name evidence="3" type="ORF">ENX77_02820</name>
</gene>
<dbReference type="EMBL" id="DRUC01000030">
    <property type="protein sequence ID" value="HHF47932.1"/>
    <property type="molecule type" value="Genomic_DNA"/>
</dbReference>
<evidence type="ECO:0000256" key="1">
    <source>
        <dbReference type="ARBA" id="ARBA00005953"/>
    </source>
</evidence>
<dbReference type="EMBL" id="DTPI01000020">
    <property type="protein sequence ID" value="HGE66050.1"/>
    <property type="molecule type" value="Genomic_DNA"/>
</dbReference>
<evidence type="ECO:0000313" key="5">
    <source>
        <dbReference type="EMBL" id="HHF47932.1"/>
    </source>
</evidence>
<dbReference type="GO" id="GO:0047617">
    <property type="term" value="F:fatty acyl-CoA hydrolase activity"/>
    <property type="evidence" value="ECO:0007669"/>
    <property type="project" value="TreeGrafter"/>
</dbReference>
<name>A0A7C3UBR2_9EURY</name>
<comment type="similarity">
    <text evidence="1">Belongs to the 4-hydroxybenzoyl-CoA thioesterase family.</text>
</comment>
<accession>A0A7C3UBR2</accession>
<keyword evidence="2" id="KW-0378">Hydrolase</keyword>
<dbReference type="CDD" id="cd00586">
    <property type="entry name" value="4HBT"/>
    <property type="match status" value="1"/>
</dbReference>
<proteinExistence type="inferred from homology"/>
<dbReference type="PANTHER" id="PTHR31793">
    <property type="entry name" value="4-HYDROXYBENZOYL-COA THIOESTERASE FAMILY MEMBER"/>
    <property type="match status" value="1"/>
</dbReference>
<dbReference type="InterPro" id="IPR029069">
    <property type="entry name" value="HotDog_dom_sf"/>
</dbReference>
<organism evidence="3">
    <name type="scientific">Geoglobus ahangari</name>
    <dbReference type="NCBI Taxonomy" id="113653"/>
    <lineage>
        <taxon>Archaea</taxon>
        <taxon>Methanobacteriati</taxon>
        <taxon>Methanobacteriota</taxon>
        <taxon>Archaeoglobi</taxon>
        <taxon>Archaeoglobales</taxon>
        <taxon>Archaeoglobaceae</taxon>
        <taxon>Geoglobus</taxon>
    </lineage>
</organism>
<sequence length="128" mass="15216">MKRRIYFGDTDPFGVTFFVTYHRIFKEALDEFIQSKGISPELFYRNPNENYAFPITYSEARFFKPTRFYDEIDVETSVKSVEPTKIVFEFKAFKDGDIVAKGTLEVTCIDRKWKRREIPEVIKKALDF</sequence>
<dbReference type="Pfam" id="PF13279">
    <property type="entry name" value="4HBT_2"/>
    <property type="match status" value="1"/>
</dbReference>
<dbReference type="PANTHER" id="PTHR31793:SF27">
    <property type="entry name" value="NOVEL THIOESTERASE SUPERFAMILY DOMAIN AND SAPOSIN A-TYPE DOMAIN CONTAINING PROTEIN (0610012H03RIK)"/>
    <property type="match status" value="1"/>
</dbReference>
<dbReference type="PIRSF" id="PIRSF003230">
    <property type="entry name" value="YbgC"/>
    <property type="match status" value="1"/>
</dbReference>
<dbReference type="SUPFAM" id="SSF54637">
    <property type="entry name" value="Thioesterase/thiol ester dehydrase-isomerase"/>
    <property type="match status" value="1"/>
</dbReference>
<dbReference type="InterPro" id="IPR006684">
    <property type="entry name" value="YbgC/YbaW"/>
</dbReference>
<evidence type="ECO:0000256" key="2">
    <source>
        <dbReference type="ARBA" id="ARBA00022801"/>
    </source>
</evidence>
<dbReference type="Gene3D" id="3.10.129.10">
    <property type="entry name" value="Hotdog Thioesterase"/>
    <property type="match status" value="1"/>
</dbReference>
<dbReference type="EMBL" id="DTAK01000008">
    <property type="protein sequence ID" value="HGU58829.1"/>
    <property type="molecule type" value="Genomic_DNA"/>
</dbReference>
<protein>
    <submittedName>
        <fullName evidence="3">Acyl-CoA thioesterase</fullName>
    </submittedName>
</protein>
<comment type="caution">
    <text evidence="3">The sequence shown here is derived from an EMBL/GenBank/DDBJ whole genome shotgun (WGS) entry which is preliminary data.</text>
</comment>
<dbReference type="AlphaFoldDB" id="A0A7C3UBR2"/>